<accession>A0A379DH45</accession>
<keyword evidence="1" id="KW-1133">Transmembrane helix</keyword>
<organism evidence="2 3">
    <name type="scientific">Porphyromonas macacae</name>
    <dbReference type="NCBI Taxonomy" id="28115"/>
    <lineage>
        <taxon>Bacteria</taxon>
        <taxon>Pseudomonadati</taxon>
        <taxon>Bacteroidota</taxon>
        <taxon>Bacteroidia</taxon>
        <taxon>Bacteroidales</taxon>
        <taxon>Porphyromonadaceae</taxon>
        <taxon>Porphyromonas</taxon>
    </lineage>
</organism>
<protein>
    <recommendedName>
        <fullName evidence="4">Septum formation initiator</fullName>
    </recommendedName>
</protein>
<evidence type="ECO:0000256" key="1">
    <source>
        <dbReference type="SAM" id="Phobius"/>
    </source>
</evidence>
<dbReference type="RefSeq" id="WP_018359419.1">
    <property type="nucleotide sequence ID" value="NZ_JBGYTE010000010.1"/>
</dbReference>
<dbReference type="EMBL" id="UGTI01000001">
    <property type="protein sequence ID" value="SUB77307.1"/>
    <property type="molecule type" value="Genomic_DNA"/>
</dbReference>
<sequence>MVNKLKSSWRSFRSNAAQCWRSVRGWFYKYPWLKYVIVLVLFFIIPLLFGDSNIFRQLKNSRRIGELRHEVELQKKLFRADSIKLEEIRANKGGVEHTARELYYMKAEDETIFLIVDSTEQTGENKR</sequence>
<reference evidence="2 3" key="1">
    <citation type="submission" date="2018-06" db="EMBL/GenBank/DDBJ databases">
        <authorList>
            <consortium name="Pathogen Informatics"/>
            <person name="Doyle S."/>
        </authorList>
    </citation>
    <scope>NUCLEOTIDE SEQUENCE [LARGE SCALE GENOMIC DNA]</scope>
    <source>
        <strain evidence="2 3">NCTC13100</strain>
    </source>
</reference>
<gene>
    <name evidence="2" type="ORF">NCTC13100_00423</name>
</gene>
<dbReference type="Proteomes" id="UP000254263">
    <property type="component" value="Unassembled WGS sequence"/>
</dbReference>
<keyword evidence="1" id="KW-0472">Membrane</keyword>
<dbReference type="AlphaFoldDB" id="A0A379DH45"/>
<evidence type="ECO:0008006" key="4">
    <source>
        <dbReference type="Google" id="ProtNLM"/>
    </source>
</evidence>
<dbReference type="OrthoDB" id="1467719at2"/>
<evidence type="ECO:0000313" key="2">
    <source>
        <dbReference type="EMBL" id="SUB77307.1"/>
    </source>
</evidence>
<name>A0A379DH45_9PORP</name>
<evidence type="ECO:0000313" key="3">
    <source>
        <dbReference type="Proteomes" id="UP000254263"/>
    </source>
</evidence>
<proteinExistence type="predicted"/>
<keyword evidence="1" id="KW-0812">Transmembrane</keyword>
<feature type="transmembrane region" description="Helical" evidence="1">
    <location>
        <begin position="32"/>
        <end position="49"/>
    </location>
</feature>